<organism evidence="3 4">
    <name type="scientific">Heligmosomoides polygyrus</name>
    <name type="common">Parasitic roundworm</name>
    <dbReference type="NCBI Taxonomy" id="6339"/>
    <lineage>
        <taxon>Eukaryota</taxon>
        <taxon>Metazoa</taxon>
        <taxon>Ecdysozoa</taxon>
        <taxon>Nematoda</taxon>
        <taxon>Chromadorea</taxon>
        <taxon>Rhabditida</taxon>
        <taxon>Rhabditina</taxon>
        <taxon>Rhabditomorpha</taxon>
        <taxon>Strongyloidea</taxon>
        <taxon>Heligmosomidae</taxon>
        <taxon>Heligmosomoides</taxon>
    </lineage>
</organism>
<evidence type="ECO:0000256" key="1">
    <source>
        <dbReference type="SAM" id="MobiDB-lite"/>
    </source>
</evidence>
<feature type="compositionally biased region" description="Basic and acidic residues" evidence="1">
    <location>
        <begin position="78"/>
        <end position="102"/>
    </location>
</feature>
<proteinExistence type="predicted"/>
<protein>
    <submittedName>
        <fullName evidence="4">Prothymosin alpha-like</fullName>
    </submittedName>
</protein>
<dbReference type="AlphaFoldDB" id="A0A183GEM2"/>
<feature type="compositionally biased region" description="Basic and acidic residues" evidence="1">
    <location>
        <begin position="41"/>
        <end position="55"/>
    </location>
</feature>
<evidence type="ECO:0000313" key="4">
    <source>
        <dbReference type="WBParaSite" id="HPBE_0002078901-mRNA-1"/>
    </source>
</evidence>
<keyword evidence="3" id="KW-1185">Reference proteome</keyword>
<dbReference type="WBParaSite" id="HPBE_0002078901-mRNA-1">
    <property type="protein sequence ID" value="HPBE_0002078901-mRNA-1"/>
    <property type="gene ID" value="HPBE_0002078901"/>
</dbReference>
<dbReference type="Proteomes" id="UP000050761">
    <property type="component" value="Unassembled WGS sequence"/>
</dbReference>
<gene>
    <name evidence="2" type="ORF">HPBE_LOCUS20788</name>
</gene>
<name>A0A183GEM2_HELPZ</name>
<accession>A0A183GEM2</accession>
<feature type="compositionally biased region" description="Acidic residues" evidence="1">
    <location>
        <begin position="56"/>
        <end position="77"/>
    </location>
</feature>
<reference evidence="4" key="2">
    <citation type="submission" date="2019-09" db="UniProtKB">
        <authorList>
            <consortium name="WormBaseParasite"/>
        </authorList>
    </citation>
    <scope>IDENTIFICATION</scope>
</reference>
<dbReference type="EMBL" id="UZAH01032444">
    <property type="protein sequence ID" value="VDP21838.1"/>
    <property type="molecule type" value="Genomic_DNA"/>
</dbReference>
<reference evidence="2 3" key="1">
    <citation type="submission" date="2018-11" db="EMBL/GenBank/DDBJ databases">
        <authorList>
            <consortium name="Pathogen Informatics"/>
        </authorList>
    </citation>
    <scope>NUCLEOTIDE SEQUENCE [LARGE SCALE GENOMIC DNA]</scope>
</reference>
<sequence>MSGSEVDAKEVPAEKKEPVTAEAAGGDVAEESRDSAASLDNDEKSYSGSEEKNGESEDGGEEEEGGNEEDEGADGAEENGKEGENGHVESTDTNGNDRKRVSDVGGEAATAEDGAPALKKKKAEEEEVGDFVCRLATLPDGGAHLRPTNTVPALLSSVRM</sequence>
<feature type="region of interest" description="Disordered" evidence="1">
    <location>
        <begin position="1"/>
        <end position="127"/>
    </location>
</feature>
<evidence type="ECO:0000313" key="3">
    <source>
        <dbReference type="Proteomes" id="UP000050761"/>
    </source>
</evidence>
<evidence type="ECO:0000313" key="2">
    <source>
        <dbReference type="EMBL" id="VDP21838.1"/>
    </source>
</evidence>
<feature type="compositionally biased region" description="Basic and acidic residues" evidence="1">
    <location>
        <begin position="1"/>
        <end position="19"/>
    </location>
</feature>
<accession>A0A3P8CLA2</accession>
<dbReference type="OrthoDB" id="5869826at2759"/>